<dbReference type="Proteomes" id="UP000234681">
    <property type="component" value="Chromosome 6"/>
</dbReference>
<dbReference type="AlphaFoldDB" id="A6HAC5"/>
<proteinExistence type="predicted"/>
<sequence>MVALGTPIIHFKVLNEASHSYVTREPHVPLFSEETSNHTPESKLVKQDCRIKIYGPSRLS</sequence>
<protein>
    <submittedName>
        <fullName evidence="1">RCG61665</fullName>
    </submittedName>
</protein>
<name>A6HAC5_RAT</name>
<dbReference type="EMBL" id="CH473947">
    <property type="protein sequence ID" value="EDM02980.1"/>
    <property type="molecule type" value="Genomic_DNA"/>
</dbReference>
<gene>
    <name evidence="1" type="ORF">rCG_61665</name>
</gene>
<evidence type="ECO:0000313" key="2">
    <source>
        <dbReference type="Proteomes" id="UP000234681"/>
    </source>
</evidence>
<organism evidence="1 2">
    <name type="scientific">Rattus norvegicus</name>
    <name type="common">Rat</name>
    <dbReference type="NCBI Taxonomy" id="10116"/>
    <lineage>
        <taxon>Eukaryota</taxon>
        <taxon>Metazoa</taxon>
        <taxon>Chordata</taxon>
        <taxon>Craniata</taxon>
        <taxon>Vertebrata</taxon>
        <taxon>Euteleostomi</taxon>
        <taxon>Mammalia</taxon>
        <taxon>Eutheria</taxon>
        <taxon>Euarchontoglires</taxon>
        <taxon>Glires</taxon>
        <taxon>Rodentia</taxon>
        <taxon>Myomorpha</taxon>
        <taxon>Muroidea</taxon>
        <taxon>Muridae</taxon>
        <taxon>Murinae</taxon>
        <taxon>Rattus</taxon>
    </lineage>
</organism>
<reference evidence="2" key="1">
    <citation type="submission" date="2005-09" db="EMBL/GenBank/DDBJ databases">
        <authorList>
            <person name="Mural R.J."/>
            <person name="Li P.W."/>
            <person name="Adams M.D."/>
            <person name="Amanatides P.G."/>
            <person name="Baden-Tillson H."/>
            <person name="Barnstead M."/>
            <person name="Chin S.H."/>
            <person name="Dew I."/>
            <person name="Evans C.A."/>
            <person name="Ferriera S."/>
            <person name="Flanigan M."/>
            <person name="Fosler C."/>
            <person name="Glodek A."/>
            <person name="Gu Z."/>
            <person name="Holt R.A."/>
            <person name="Jennings D."/>
            <person name="Kraft C.L."/>
            <person name="Lu F."/>
            <person name="Nguyen T."/>
            <person name="Nusskern D.R."/>
            <person name="Pfannkoch C.M."/>
            <person name="Sitter C."/>
            <person name="Sutton G.G."/>
            <person name="Venter J.C."/>
            <person name="Wang Z."/>
            <person name="Woodage T."/>
            <person name="Zheng X.H."/>
            <person name="Zhong F."/>
        </authorList>
    </citation>
    <scope>NUCLEOTIDE SEQUENCE [LARGE SCALE GENOMIC DNA]</scope>
    <source>
        <strain>BN</strain>
        <strain evidence="2">Sprague-Dawley</strain>
    </source>
</reference>
<evidence type="ECO:0000313" key="1">
    <source>
        <dbReference type="EMBL" id="EDM02980.1"/>
    </source>
</evidence>
<accession>A6HAC5</accession>